<accession>A0A1S9H0B7</accession>
<dbReference type="PANTHER" id="PTHR30485:SF1">
    <property type="entry name" value="CYTOCHROME YDHU-RELATED"/>
    <property type="match status" value="1"/>
</dbReference>
<dbReference type="AlphaFoldDB" id="A0A1S9H0B7"/>
<name>A0A1S9H0B7_9HYPH</name>
<keyword evidence="4 6" id="KW-1133">Transmembrane helix</keyword>
<organism evidence="9 11">
    <name type="scientific">Rhizobium laguerreae</name>
    <dbReference type="NCBI Taxonomy" id="1076926"/>
    <lineage>
        <taxon>Bacteria</taxon>
        <taxon>Pseudomonadati</taxon>
        <taxon>Pseudomonadota</taxon>
        <taxon>Alphaproteobacteria</taxon>
        <taxon>Hyphomicrobiales</taxon>
        <taxon>Rhizobiaceae</taxon>
        <taxon>Rhizobium/Agrobacterium group</taxon>
        <taxon>Rhizobium</taxon>
    </lineage>
</organism>
<evidence type="ECO:0000313" key="11">
    <source>
        <dbReference type="Proteomes" id="UP000758022"/>
    </source>
</evidence>
<evidence type="ECO:0000256" key="1">
    <source>
        <dbReference type="ARBA" id="ARBA00004651"/>
    </source>
</evidence>
<keyword evidence="10" id="KW-1185">Reference proteome</keyword>
<feature type="transmembrane region" description="Helical" evidence="6">
    <location>
        <begin position="127"/>
        <end position="147"/>
    </location>
</feature>
<evidence type="ECO:0000313" key="9">
    <source>
        <dbReference type="EMBL" id="MBY3065747.1"/>
    </source>
</evidence>
<dbReference type="Gene3D" id="1.20.950.20">
    <property type="entry name" value="Transmembrane di-heme cytochromes, Chain C"/>
    <property type="match status" value="1"/>
</dbReference>
<feature type="transmembrane region" description="Helical" evidence="6">
    <location>
        <begin position="21"/>
        <end position="45"/>
    </location>
</feature>
<dbReference type="GO" id="GO:0009055">
    <property type="term" value="F:electron transfer activity"/>
    <property type="evidence" value="ECO:0007669"/>
    <property type="project" value="InterPro"/>
</dbReference>
<dbReference type="EMBL" id="JAAXQQ010000007">
    <property type="protein sequence ID" value="MBY3065747.1"/>
    <property type="molecule type" value="Genomic_DNA"/>
</dbReference>
<dbReference type="InterPro" id="IPR051542">
    <property type="entry name" value="Hydrogenase_cytochrome"/>
</dbReference>
<reference evidence="8 10" key="2">
    <citation type="submission" date="2020-08" db="EMBL/GenBank/DDBJ databases">
        <title>Genomic Encyclopedia of Type Strains, Phase III (KMG-III): the genomes of soil and plant-associated and newly described type strains.</title>
        <authorList>
            <person name="Whitman W."/>
        </authorList>
    </citation>
    <scope>NUCLEOTIDE SEQUENCE [LARGE SCALE GENOMIC DNA]</scope>
    <source>
        <strain evidence="8 10">CECT 8280</strain>
    </source>
</reference>
<evidence type="ECO:0000256" key="6">
    <source>
        <dbReference type="SAM" id="Phobius"/>
    </source>
</evidence>
<evidence type="ECO:0000313" key="8">
    <source>
        <dbReference type="EMBL" id="MBB3164208.1"/>
    </source>
</evidence>
<dbReference type="InterPro" id="IPR011577">
    <property type="entry name" value="Cyt_b561_bac/Ni-Hgenase"/>
</dbReference>
<keyword evidence="2" id="KW-1003">Cell membrane</keyword>
<dbReference type="PANTHER" id="PTHR30485">
    <property type="entry name" value="NI/FE-HYDROGENASE 1 B-TYPE CYTOCHROME SUBUNIT"/>
    <property type="match status" value="1"/>
</dbReference>
<dbReference type="EMBL" id="JACHXX010000006">
    <property type="protein sequence ID" value="MBB3164208.1"/>
    <property type="molecule type" value="Genomic_DNA"/>
</dbReference>
<keyword evidence="5 6" id="KW-0472">Membrane</keyword>
<dbReference type="InterPro" id="IPR016174">
    <property type="entry name" value="Di-haem_cyt_TM"/>
</dbReference>
<dbReference type="Proteomes" id="UP000542811">
    <property type="component" value="Unassembled WGS sequence"/>
</dbReference>
<evidence type="ECO:0000256" key="4">
    <source>
        <dbReference type="ARBA" id="ARBA00022989"/>
    </source>
</evidence>
<evidence type="ECO:0000256" key="5">
    <source>
        <dbReference type="ARBA" id="ARBA00023136"/>
    </source>
</evidence>
<protein>
    <submittedName>
        <fullName evidence="9">Cytochrome b/b6 domain-containing protein</fullName>
    </submittedName>
    <submittedName>
        <fullName evidence="8">Thiosulfate reductase cytochrome b subunit</fullName>
    </submittedName>
</protein>
<dbReference type="GO" id="GO:0022904">
    <property type="term" value="P:respiratory electron transport chain"/>
    <property type="evidence" value="ECO:0007669"/>
    <property type="project" value="InterPro"/>
</dbReference>
<evidence type="ECO:0000256" key="2">
    <source>
        <dbReference type="ARBA" id="ARBA00022475"/>
    </source>
</evidence>
<dbReference type="Pfam" id="PF01292">
    <property type="entry name" value="Ni_hydr_CYTB"/>
    <property type="match status" value="1"/>
</dbReference>
<dbReference type="GO" id="GO:0005886">
    <property type="term" value="C:plasma membrane"/>
    <property type="evidence" value="ECO:0007669"/>
    <property type="project" value="UniProtKB-SubCell"/>
</dbReference>
<comment type="caution">
    <text evidence="9">The sequence shown here is derived from an EMBL/GenBank/DDBJ whole genome shotgun (WGS) entry which is preliminary data.</text>
</comment>
<feature type="transmembrane region" description="Helical" evidence="6">
    <location>
        <begin position="65"/>
        <end position="90"/>
    </location>
</feature>
<dbReference type="SUPFAM" id="SSF81342">
    <property type="entry name" value="Transmembrane di-heme cytochromes"/>
    <property type="match status" value="1"/>
</dbReference>
<dbReference type="RefSeq" id="WP_077977032.1">
    <property type="nucleotide sequence ID" value="NZ_JAAXQQ010000007.1"/>
</dbReference>
<evidence type="ECO:0000256" key="3">
    <source>
        <dbReference type="ARBA" id="ARBA00022692"/>
    </source>
</evidence>
<evidence type="ECO:0000313" key="10">
    <source>
        <dbReference type="Proteomes" id="UP000542811"/>
    </source>
</evidence>
<dbReference type="GO" id="GO:0020037">
    <property type="term" value="F:heme binding"/>
    <property type="evidence" value="ECO:0007669"/>
    <property type="project" value="TreeGrafter"/>
</dbReference>
<keyword evidence="3 6" id="KW-0812">Transmembrane</keyword>
<gene>
    <name evidence="8" type="ORF">FHS25_004703</name>
    <name evidence="9" type="ORF">HFO74_20365</name>
</gene>
<reference evidence="9" key="1">
    <citation type="submission" date="2020-04" db="EMBL/GenBank/DDBJ databases">
        <title>Global-level population genomics supports evidence of horizontal gene transfer on evolution of Rhizobia in Lentils.</title>
        <authorList>
            <person name="Gai Y."/>
            <person name="Cook D."/>
            <person name="Riely B."/>
        </authorList>
    </citation>
    <scope>NUCLEOTIDE SEQUENCE</scope>
    <source>
        <strain evidence="9">TLR9</strain>
    </source>
</reference>
<comment type="subcellular location">
    <subcellularLocation>
        <location evidence="1">Cell membrane</location>
        <topology evidence="1">Multi-pass membrane protein</topology>
    </subcellularLocation>
</comment>
<dbReference type="Proteomes" id="UP000758022">
    <property type="component" value="Unassembled WGS sequence"/>
</dbReference>
<evidence type="ECO:0000259" key="7">
    <source>
        <dbReference type="Pfam" id="PF01292"/>
    </source>
</evidence>
<sequence length="216" mass="23735">MRQEKNDPRSAGHPVVVRLTHWINVFAMVCMVMSGMGIYNAHPILPFRFPEEMTLGGWLGGSTAWHFAVMWLFVGNGVVYLAFGTATNYLRKRMLTLRLGDLLRDLGLALTFGLRHEAHGYNAIQKVMYLGVLLLGVLMVGSGLVLWKPIQFGLLTALLGGFDSARIVHFTGMTALLGFLVIHVAMVALVPKTLLSMTVGARLLKRRKEKSDGGAA</sequence>
<feature type="transmembrane region" description="Helical" evidence="6">
    <location>
        <begin position="167"/>
        <end position="190"/>
    </location>
</feature>
<proteinExistence type="predicted"/>
<feature type="domain" description="Cytochrome b561 bacterial/Ni-hydrogenase" evidence="7">
    <location>
        <begin position="13"/>
        <end position="198"/>
    </location>
</feature>